<evidence type="ECO:0000313" key="2">
    <source>
        <dbReference type="EMBL" id="KAL2916076.1"/>
    </source>
</evidence>
<accession>A0ABR4N957</accession>
<evidence type="ECO:0000313" key="3">
    <source>
        <dbReference type="Proteomes" id="UP001527925"/>
    </source>
</evidence>
<dbReference type="InterPro" id="IPR011990">
    <property type="entry name" value="TPR-like_helical_dom_sf"/>
</dbReference>
<organism evidence="2 3">
    <name type="scientific">Polyrhizophydium stewartii</name>
    <dbReference type="NCBI Taxonomy" id="2732419"/>
    <lineage>
        <taxon>Eukaryota</taxon>
        <taxon>Fungi</taxon>
        <taxon>Fungi incertae sedis</taxon>
        <taxon>Chytridiomycota</taxon>
        <taxon>Chytridiomycota incertae sedis</taxon>
        <taxon>Chytridiomycetes</taxon>
        <taxon>Rhizophydiales</taxon>
        <taxon>Rhizophydiales incertae sedis</taxon>
        <taxon>Polyrhizophydium</taxon>
    </lineage>
</organism>
<reference evidence="2 3" key="1">
    <citation type="submission" date="2023-09" db="EMBL/GenBank/DDBJ databases">
        <title>Pangenome analysis of Batrachochytrium dendrobatidis and related Chytrids.</title>
        <authorList>
            <person name="Yacoub M.N."/>
            <person name="Stajich J.E."/>
            <person name="James T.Y."/>
        </authorList>
    </citation>
    <scope>NUCLEOTIDE SEQUENCE [LARGE SCALE GENOMIC DNA]</scope>
    <source>
        <strain evidence="2 3">JEL0888</strain>
    </source>
</reference>
<sequence>MDLTEFLQSQPWLRRVPSPVVEDTTVDVRKPALEPSASAPSGQPAVSVLLAECECYFELPSSPPAESLEAWLAADRAAEPGTRLRFSPSGPSRTMVGEDCVSLRQAPPADRPAHRLIGGAAPSELVLRFVGVRFVLVEPPSAEATADSLRAWIQAMAERNALPYSQSPESPPGHVPPSRLVATLEGFDQSLLQAADLAEAVERSAVCGDAPRALELAAQLMASHARMLEFVQRGRDMGVHLDGSLDQHRSSARRRLADMQALLAESLDGADPDADPAATIARIVQIEDAMETHHEDDLHHPMPSPSVSVFRTADDVQRFLVAAAQRAVALPPLLVGATPAPGPAAPPPGALLKAAVAFRQLGHLREAEECLLSHLRAVPASPEASAELLEVYEMQGMVQPAIELCEKQDLLLSLSAPDCSQMSEPHAKQLLEEITYMSSLERAGCSPALYAALLQFYVAKSEASGAFNEIKSRLAALGDSHEWLAAAAEALPLIESVQNVSRTRAQDPNQFVAVKLEVLCRMVLQSLNTPMDASTEQLIRDYRKAIEESDSVIPILGKPDEQDGWTHLRMEHNARLCFIRAKHLLSDRCRAARALDETERIGEAIKLLRSSLEEPLWDHVQFRFPSRISEGAYIVASLLLEPSDARSPNDFVQLGLPRKEGVALDDLLYSLLGVKTVHPALENCAIKAALEHPWDLQQFLVFASWHFYSGKLREFLRQLLPQMSERANLLSPGRFDKIGFKMSVTISDMEVFFVLLFQLQRVQSVVQSKSPEAVACAPSLSARGACRIPETAIAFWRRMLVDYGRRRPETAFYQAQAMSDAATRDFVAQLRGSTHQRGPEIRFAFGIVGACFFELESALGLDRSDEAKFYLDTYASWNESKHRSGKVNAEFIEACVGLPDVDVGRLQIIFGVSEARLLSASGSQQSRVEKVMIGSPDRKRTPRTPRTAGGLRGSARPLFTGELADEGDDSLDEAPSSPSNRFLRQMRSFEAIGNVEGAADAPALTPIATTLALAPTASDPGPPKTPVRSRAASSIPDSDISESLPQLPSGANRLLRQLEALDMISTAASSR</sequence>
<feature type="compositionally biased region" description="Polar residues" evidence="1">
    <location>
        <begin position="1031"/>
        <end position="1046"/>
    </location>
</feature>
<keyword evidence="3" id="KW-1185">Reference proteome</keyword>
<gene>
    <name evidence="2" type="ORF">HK105_204500</name>
</gene>
<comment type="caution">
    <text evidence="2">The sequence shown here is derived from an EMBL/GenBank/DDBJ whole genome shotgun (WGS) entry which is preliminary data.</text>
</comment>
<dbReference type="Gene3D" id="1.25.40.10">
    <property type="entry name" value="Tetratricopeptide repeat domain"/>
    <property type="match status" value="1"/>
</dbReference>
<feature type="region of interest" description="Disordered" evidence="1">
    <location>
        <begin position="933"/>
        <end position="980"/>
    </location>
</feature>
<feature type="compositionally biased region" description="Acidic residues" evidence="1">
    <location>
        <begin position="963"/>
        <end position="972"/>
    </location>
</feature>
<name>A0ABR4N957_9FUNG</name>
<feature type="region of interest" description="Disordered" evidence="1">
    <location>
        <begin position="1013"/>
        <end position="1048"/>
    </location>
</feature>
<proteinExistence type="predicted"/>
<evidence type="ECO:0000256" key="1">
    <source>
        <dbReference type="SAM" id="MobiDB-lite"/>
    </source>
</evidence>
<dbReference type="EMBL" id="JADGIZ020000019">
    <property type="protein sequence ID" value="KAL2916076.1"/>
    <property type="molecule type" value="Genomic_DNA"/>
</dbReference>
<protein>
    <submittedName>
        <fullName evidence="2">Uncharacterized protein</fullName>
    </submittedName>
</protein>
<dbReference type="Proteomes" id="UP001527925">
    <property type="component" value="Unassembled WGS sequence"/>
</dbReference>